<keyword evidence="4" id="KW-1185">Reference proteome</keyword>
<dbReference type="InterPro" id="IPR022409">
    <property type="entry name" value="PKD/Chitinase_dom"/>
</dbReference>
<feature type="domain" description="PKD/Chitinase" evidence="2">
    <location>
        <begin position="700"/>
        <end position="782"/>
    </location>
</feature>
<evidence type="ECO:0000313" key="3">
    <source>
        <dbReference type="EMBL" id="GAA4383616.1"/>
    </source>
</evidence>
<feature type="domain" description="PKD/Chitinase" evidence="2">
    <location>
        <begin position="1197"/>
        <end position="1289"/>
    </location>
</feature>
<feature type="chain" id="PRO_5045552896" description="PKD/Chitinase domain-containing protein" evidence="1">
    <location>
        <begin position="26"/>
        <end position="1908"/>
    </location>
</feature>
<protein>
    <recommendedName>
        <fullName evidence="2">PKD/Chitinase domain-containing protein</fullName>
    </recommendedName>
</protein>
<dbReference type="InterPro" id="IPR045828">
    <property type="entry name" value="PKD_Bacteroidetes"/>
</dbReference>
<dbReference type="Pfam" id="PF19406">
    <property type="entry name" value="PKD_5"/>
    <property type="match status" value="1"/>
</dbReference>
<evidence type="ECO:0000256" key="1">
    <source>
        <dbReference type="SAM" id="SignalP"/>
    </source>
</evidence>
<comment type="caution">
    <text evidence="3">The sequence shown here is derived from an EMBL/GenBank/DDBJ whole genome shotgun (WGS) entry which is preliminary data.</text>
</comment>
<dbReference type="SMART" id="SM00089">
    <property type="entry name" value="PKD"/>
    <property type="match status" value="5"/>
</dbReference>
<accession>A0ABP8J2U0</accession>
<dbReference type="EMBL" id="BAABHA010000007">
    <property type="protein sequence ID" value="GAA4383616.1"/>
    <property type="molecule type" value="Genomic_DNA"/>
</dbReference>
<feature type="domain" description="PKD/Chitinase" evidence="2">
    <location>
        <begin position="1039"/>
        <end position="1119"/>
    </location>
</feature>
<dbReference type="Proteomes" id="UP001500454">
    <property type="component" value="Unassembled WGS sequence"/>
</dbReference>
<evidence type="ECO:0000259" key="2">
    <source>
        <dbReference type="SMART" id="SM00089"/>
    </source>
</evidence>
<dbReference type="InterPro" id="IPR045829">
    <property type="entry name" value="PKD_6"/>
</dbReference>
<sequence length="1908" mass="195093">MQTTVLRSLLVLLAWLGLATGQASATHLMGGEMTYRYVDANGPATAPFRYEITVTIYTDNVNGLGGGLNSSRPAVEVGIYNRSQGNSRIQMTSVNGPTCSNATGIGVDNINDICIPRGTSVVVLPPTPGGCVIPGGNIPVRVTKYVTIVNLPLSLAGYYAVYSDNARNNDVDNLAQAGATRMTLYTEIAPPLIPNSSPTFADTAVAIICQGDTSLVLNNAVDADGDRLIYSFGTPSAGIIPPVSFTPPPASATYNPNYSVTQPFGPGTGSFASLNASTGLSRYAAPRLGKFVVAVDVREYRRINGIEVLVGVTRRDVQLVSRTCPPNNAPRFTAATLAQRSFTLEEGETISFPLAATDADGNDLSLRASSILLDGSGGYNATFAGQAGTVPTGGGVGNVTVNGTGGNVSGQFRFTARCGDGRPTPYDVSVQVTDLGCGGRSAAEVFQVFVTKAAAPTNILGDTSICDRTTAKTYTAVGPPPSGSYNWRVTGGTIQGSATGNAIQVLWGTSGQGRVTLRNVSAFGCQSDSVTRNIQIQPASTLGVSPNVSICLGQSATLTATGGSGTYTWTAGSQTLTGASITVTPTQTTTYTVSSGAGPCPATRQVTVTVNQTAIANAGSDAALCSNASIQLGSAALPGYTYQWAPATGLSSATAAQPTFSQTLAPGSAPQTFTYTVTATTAAGCIATDQVTVTLNPAAIANAGTDATLCSGTSVQLGAATVQGQTYQWSPATGLSSATTAQPTFSLTNTTGTAQTFTYTVTVTTAAGCTATDQVTVTLNPAAIANAGPARGFCSGTTTQLGTAGLPGYTYQWSPATGLSSATAAQPTVTLTTGTTPTVQTYTVTATSPEGCTATSAVVVTVNPAAVAQAGLDRTFCSGETAQLGNGASAVVGTTYQWSPSTGLTNPSSLTTAVTLTNTGTAPVVQTYTLTATTANGCTATDQVVVTVNPASVANAGLDRTLCSGASVQLGTASLTGYTYQWSPATGLSSATAAQPTFSLTNTGTTVQTFTYTVMATTAEGCTATDQVTVTLNPAAVANAGATRAFCSGASAQLGTAGLAGYTYQWSPATGLSSASDAQPTVTLTNAGTAPQTVTYTVTATTAQGCTATSQVTVTVNPAAIALAGTDRTLCSGGSIQLGTAALPGYTYQWAPATGLSSATAAQPTFSQTLAPGSVPQTFTYTVTATTAEGCTATDQVVVVLNPAAVANAGADAALCSERTTRLGSPALAGYTYQWAPATGLSSATAAQPNFSQTLAPGSAPQTFTYTVTATTAQGCSATDQVMVTVNPQPVTDSIQGSASVCPQVTGVAYSIRNPRNTAYQWRITGGNIVSGQGTPAIVVNWGAASTMAKLEAFQLNQFGCSSDTVVFPVRINQILATQKPAGPLTVCQNSGTSSYSTQFTNGSVYAWQIIGGTQVSTSQGSVVVQWTTPGIGKIVVTETSQPAGGSVRCLGTSDTLFVTVRPTPIARQIAGPARLCVGVAGSYSVPGATGSTYQWTVNNVPQASPTGTLLFSSTTPGVYTLTVRETNAQTCAGPLNTIQVTVDPTPAPLAITGPRSVCTDVNTGLNVAYSVVGQPGSTFQWTVVGGALSSGQNTNNVTVSFTPGATTRTISVTETSQFTCPGAAATINVGLDASSVALNTASVDLVDDRKINVALAVPNNAGNTNQVVIKRRNAGTIDSFVQVGTAANTATTFADNSGVDADARAYEYRVELTNACGRVLGSTQHTTMRLEMINVTPGQRREEGKVTLRWNAYQGMNVARYEVYREADGGGQNLVTTVAATAAATYTTEFASSTAGFAQSFRIKAVEASGNRTAWSNEASAAFENKLEFFNIITPNGDNLNETFTILNVELYPGNTLTILNRWGREVYKTTNYRNTWNAPDQPAGAYYFMFKDANGKVTKGAFEVVK</sequence>
<dbReference type="Pfam" id="PF13585">
    <property type="entry name" value="CHU_C"/>
    <property type="match status" value="1"/>
</dbReference>
<feature type="domain" description="PKD/Chitinase" evidence="2">
    <location>
        <begin position="953"/>
        <end position="1035"/>
    </location>
</feature>
<feature type="signal peptide" evidence="1">
    <location>
        <begin position="1"/>
        <end position="25"/>
    </location>
</feature>
<reference evidence="4" key="1">
    <citation type="journal article" date="2019" name="Int. J. Syst. Evol. Microbiol.">
        <title>The Global Catalogue of Microorganisms (GCM) 10K type strain sequencing project: providing services to taxonomists for standard genome sequencing and annotation.</title>
        <authorList>
            <consortium name="The Broad Institute Genomics Platform"/>
            <consortium name="The Broad Institute Genome Sequencing Center for Infectious Disease"/>
            <person name="Wu L."/>
            <person name="Ma J."/>
        </authorList>
    </citation>
    <scope>NUCLEOTIDE SEQUENCE [LARGE SCALE GENOMIC DNA]</scope>
    <source>
        <strain evidence="4">JCM 17924</strain>
    </source>
</reference>
<evidence type="ECO:0000313" key="4">
    <source>
        <dbReference type="Proteomes" id="UP001500454"/>
    </source>
</evidence>
<dbReference type="InterPro" id="IPR013783">
    <property type="entry name" value="Ig-like_fold"/>
</dbReference>
<dbReference type="Gene3D" id="2.60.40.10">
    <property type="entry name" value="Immunoglobulins"/>
    <property type="match status" value="6"/>
</dbReference>
<proteinExistence type="predicted"/>
<gene>
    <name evidence="3" type="ORF">GCM10023186_24920</name>
</gene>
<dbReference type="Pfam" id="PF19408">
    <property type="entry name" value="PKD_6"/>
    <property type="match status" value="3"/>
</dbReference>
<keyword evidence="1" id="KW-0732">Signal</keyword>
<feature type="domain" description="PKD/Chitinase" evidence="2">
    <location>
        <begin position="543"/>
        <end position="613"/>
    </location>
</feature>
<organism evidence="3 4">
    <name type="scientific">Hymenobacter koreensis</name>
    <dbReference type="NCBI Taxonomy" id="1084523"/>
    <lineage>
        <taxon>Bacteria</taxon>
        <taxon>Pseudomonadati</taxon>
        <taxon>Bacteroidota</taxon>
        <taxon>Cytophagia</taxon>
        <taxon>Cytophagales</taxon>
        <taxon>Hymenobacteraceae</taxon>
        <taxon>Hymenobacter</taxon>
    </lineage>
</organism>
<name>A0ABP8J2U0_9BACT</name>
<dbReference type="RefSeq" id="WP_345224649.1">
    <property type="nucleotide sequence ID" value="NZ_BAABHA010000007.1"/>
</dbReference>